<dbReference type="EMBL" id="ML976665">
    <property type="protein sequence ID" value="KAF1976763.1"/>
    <property type="molecule type" value="Genomic_DNA"/>
</dbReference>
<proteinExistence type="predicted"/>
<dbReference type="AlphaFoldDB" id="A0A6A5VGS8"/>
<evidence type="ECO:0000313" key="3">
    <source>
        <dbReference type="Proteomes" id="UP000800036"/>
    </source>
</evidence>
<organism evidence="2 3">
    <name type="scientific">Bimuria novae-zelandiae CBS 107.79</name>
    <dbReference type="NCBI Taxonomy" id="1447943"/>
    <lineage>
        <taxon>Eukaryota</taxon>
        <taxon>Fungi</taxon>
        <taxon>Dikarya</taxon>
        <taxon>Ascomycota</taxon>
        <taxon>Pezizomycotina</taxon>
        <taxon>Dothideomycetes</taxon>
        <taxon>Pleosporomycetidae</taxon>
        <taxon>Pleosporales</taxon>
        <taxon>Massarineae</taxon>
        <taxon>Didymosphaeriaceae</taxon>
        <taxon>Bimuria</taxon>
    </lineage>
</organism>
<gene>
    <name evidence="2" type="ORF">BU23DRAFT_12134</name>
</gene>
<evidence type="ECO:0000259" key="1">
    <source>
        <dbReference type="Pfam" id="PF13532"/>
    </source>
</evidence>
<sequence>MSFDSYSIVHPENLFPLLHQSVQFEDFSKGRQIAILYRTSADAIPLVRTTTAYQTPSQPFSPIHEALVEKIRDASGITSLQLNNAMLEVYDARYTTMRFHTDQALDLTLDSYICLFSCYEKGADAQPRVLTVRKKESGEEWEVELEHHSVVVFSTATNQEHVHKIEAKDLPRDYDNRWMGLTLRLAKTFVRFEEGVAHLVVNGCKRGELTLATSVEAREFYKYKGAENRETTFEYPDIGYTISPSDRMPPSPNNLD</sequence>
<feature type="domain" description="Alpha-ketoglutarate-dependent dioxygenase AlkB-like" evidence="1">
    <location>
        <begin position="48"/>
        <end position="169"/>
    </location>
</feature>
<accession>A0A6A5VGS8</accession>
<name>A0A6A5VGS8_9PLEO</name>
<dbReference type="Pfam" id="PF13532">
    <property type="entry name" value="2OG-FeII_Oxy_2"/>
    <property type="match status" value="1"/>
</dbReference>
<dbReference type="Gene3D" id="2.60.120.590">
    <property type="entry name" value="Alpha-ketoglutarate-dependent dioxygenase AlkB-like"/>
    <property type="match status" value="1"/>
</dbReference>
<evidence type="ECO:0000313" key="2">
    <source>
        <dbReference type="EMBL" id="KAF1976763.1"/>
    </source>
</evidence>
<reference evidence="2" key="1">
    <citation type="journal article" date="2020" name="Stud. Mycol.">
        <title>101 Dothideomycetes genomes: a test case for predicting lifestyles and emergence of pathogens.</title>
        <authorList>
            <person name="Haridas S."/>
            <person name="Albert R."/>
            <person name="Binder M."/>
            <person name="Bloem J."/>
            <person name="Labutti K."/>
            <person name="Salamov A."/>
            <person name="Andreopoulos B."/>
            <person name="Baker S."/>
            <person name="Barry K."/>
            <person name="Bills G."/>
            <person name="Bluhm B."/>
            <person name="Cannon C."/>
            <person name="Castanera R."/>
            <person name="Culley D."/>
            <person name="Daum C."/>
            <person name="Ezra D."/>
            <person name="Gonzalez J."/>
            <person name="Henrissat B."/>
            <person name="Kuo A."/>
            <person name="Liang C."/>
            <person name="Lipzen A."/>
            <person name="Lutzoni F."/>
            <person name="Magnuson J."/>
            <person name="Mondo S."/>
            <person name="Nolan M."/>
            <person name="Ohm R."/>
            <person name="Pangilinan J."/>
            <person name="Park H.-J."/>
            <person name="Ramirez L."/>
            <person name="Alfaro M."/>
            <person name="Sun H."/>
            <person name="Tritt A."/>
            <person name="Yoshinaga Y."/>
            <person name="Zwiers L.-H."/>
            <person name="Turgeon B."/>
            <person name="Goodwin S."/>
            <person name="Spatafora J."/>
            <person name="Crous P."/>
            <person name="Grigoriev I."/>
        </authorList>
    </citation>
    <scope>NUCLEOTIDE SEQUENCE</scope>
    <source>
        <strain evidence="2">CBS 107.79</strain>
    </source>
</reference>
<keyword evidence="3" id="KW-1185">Reference proteome</keyword>
<dbReference type="Proteomes" id="UP000800036">
    <property type="component" value="Unassembled WGS sequence"/>
</dbReference>
<dbReference type="SUPFAM" id="SSF51197">
    <property type="entry name" value="Clavaminate synthase-like"/>
    <property type="match status" value="1"/>
</dbReference>
<dbReference type="InterPro" id="IPR037151">
    <property type="entry name" value="AlkB-like_sf"/>
</dbReference>
<dbReference type="InterPro" id="IPR027450">
    <property type="entry name" value="AlkB-like"/>
</dbReference>
<dbReference type="OrthoDB" id="3584678at2759"/>
<protein>
    <recommendedName>
        <fullName evidence="1">Alpha-ketoglutarate-dependent dioxygenase AlkB-like domain-containing protein</fullName>
    </recommendedName>
</protein>